<name>A0ABD0L2N6_9CAEN</name>
<reference evidence="1 2" key="1">
    <citation type="journal article" date="2023" name="Sci. Data">
        <title>Genome assembly of the Korean intertidal mud-creeper Batillaria attramentaria.</title>
        <authorList>
            <person name="Patra A.K."/>
            <person name="Ho P.T."/>
            <person name="Jun S."/>
            <person name="Lee S.J."/>
            <person name="Kim Y."/>
            <person name="Won Y.J."/>
        </authorList>
    </citation>
    <scope>NUCLEOTIDE SEQUENCE [LARGE SCALE GENOMIC DNA]</scope>
    <source>
        <strain evidence="1">Wonlab-2016</strain>
    </source>
</reference>
<comment type="caution">
    <text evidence="1">The sequence shown here is derived from an EMBL/GenBank/DDBJ whole genome shotgun (WGS) entry which is preliminary data.</text>
</comment>
<accession>A0ABD0L2N6</accession>
<dbReference type="Proteomes" id="UP001519460">
    <property type="component" value="Unassembled WGS sequence"/>
</dbReference>
<dbReference type="AlphaFoldDB" id="A0ABD0L2N6"/>
<evidence type="ECO:0000313" key="1">
    <source>
        <dbReference type="EMBL" id="KAK7493317.1"/>
    </source>
</evidence>
<dbReference type="EMBL" id="JACVVK020000094">
    <property type="protein sequence ID" value="KAK7493317.1"/>
    <property type="molecule type" value="Genomic_DNA"/>
</dbReference>
<gene>
    <name evidence="1" type="ORF">BaRGS_00015443</name>
</gene>
<protein>
    <recommendedName>
        <fullName evidence="3">Secreted protein</fullName>
    </recommendedName>
</protein>
<proteinExistence type="predicted"/>
<organism evidence="1 2">
    <name type="scientific">Batillaria attramentaria</name>
    <dbReference type="NCBI Taxonomy" id="370345"/>
    <lineage>
        <taxon>Eukaryota</taxon>
        <taxon>Metazoa</taxon>
        <taxon>Spiralia</taxon>
        <taxon>Lophotrochozoa</taxon>
        <taxon>Mollusca</taxon>
        <taxon>Gastropoda</taxon>
        <taxon>Caenogastropoda</taxon>
        <taxon>Sorbeoconcha</taxon>
        <taxon>Cerithioidea</taxon>
        <taxon>Batillariidae</taxon>
        <taxon>Batillaria</taxon>
    </lineage>
</organism>
<evidence type="ECO:0008006" key="3">
    <source>
        <dbReference type="Google" id="ProtNLM"/>
    </source>
</evidence>
<sequence>MFLFCSVRRVSRACCVYFVFLFRSFLARAPSQRRTEGTVRFAPRLPDPRLVSAAPPGCCEGSDEGAAHHGDLPGATRTIPGECAQRPLSVGEFSHGCPPGGPRSSCPLSLAVGRRTALSQNVLCQPVGALQVDRDEDAVAVLRAELKLILHLEVGVERLGLSRKNGQGRVTETISLHPHSRTSPSPSKHSTISGFWRYISISLLALTSTFVGSDRLKSNNLSVCRRVQRL</sequence>
<keyword evidence="2" id="KW-1185">Reference proteome</keyword>
<evidence type="ECO:0000313" key="2">
    <source>
        <dbReference type="Proteomes" id="UP001519460"/>
    </source>
</evidence>